<dbReference type="GO" id="GO:0005737">
    <property type="term" value="C:cytoplasm"/>
    <property type="evidence" value="ECO:0007669"/>
    <property type="project" value="UniProtKB-SubCell"/>
</dbReference>
<dbReference type="Proteomes" id="UP000029120">
    <property type="component" value="Chromosome 1"/>
</dbReference>
<dbReference type="InterPro" id="IPR012337">
    <property type="entry name" value="RNaseH-like_sf"/>
</dbReference>
<evidence type="ECO:0000256" key="6">
    <source>
        <dbReference type="ARBA" id="ARBA00011757"/>
    </source>
</evidence>
<evidence type="ECO:0000256" key="7">
    <source>
        <dbReference type="ARBA" id="ARBA00012161"/>
    </source>
</evidence>
<comment type="similarity">
    <text evidence="5">Belongs to the CAF1 family.</text>
</comment>
<evidence type="ECO:0000256" key="1">
    <source>
        <dbReference type="ARBA" id="ARBA00001663"/>
    </source>
</evidence>
<evidence type="ECO:0000256" key="5">
    <source>
        <dbReference type="ARBA" id="ARBA00008372"/>
    </source>
</evidence>
<evidence type="ECO:0000256" key="10">
    <source>
        <dbReference type="ARBA" id="ARBA00022723"/>
    </source>
</evidence>
<dbReference type="PANTHER" id="PTHR10797">
    <property type="entry name" value="CCR4-NOT TRANSCRIPTION COMPLEX SUBUNIT"/>
    <property type="match status" value="1"/>
</dbReference>
<evidence type="ECO:0000256" key="9">
    <source>
        <dbReference type="ARBA" id="ARBA00022722"/>
    </source>
</evidence>
<keyword evidence="12" id="KW-0269">Exonuclease</keyword>
<evidence type="ECO:0000256" key="2">
    <source>
        <dbReference type="ARBA" id="ARBA00001968"/>
    </source>
</evidence>
<sequence>MNERRSEPPVIPMTVVFRRNADESMVNFSQCLEKFPCIAFDTEFPGVIHRTSINSSDDEFYSALKANVESTKVIQCGFTLFNAKGQIGGTWEINFSNFGDPSDTRNETSIEFLRRHGLDLNKIRNEGIDMFGYGFFPKLLNAFRSQKHVEFVTFQGAYDFAYFLSILNNGKLPETRGEFALEVVKVFGEVYDLKVMAGFCEGLGEHLGLSKLAQLLKIARVGRAHHAGSDSLMTALVFIKLKQVYEDSKFAKGMLYGIGKRNGVVNNTANELHSSGGVGLIPSLMCQQNVVSSYQSSNLMYQNGYFPSYDQVPVYYLSPSGLPTSLPWMHYNGMYVNHQVNHLPLSTFTYPTETPYAETPYAAAAGAGYNLGPIPNYYNNNNACFVVE</sequence>
<dbReference type="GO" id="GO:0046872">
    <property type="term" value="F:metal ion binding"/>
    <property type="evidence" value="ECO:0007669"/>
    <property type="project" value="UniProtKB-KW"/>
</dbReference>
<comment type="catalytic activity">
    <reaction evidence="1">
        <text>Exonucleolytic cleavage of poly(A) to 5'-AMP.</text>
        <dbReference type="EC" id="3.1.13.4"/>
    </reaction>
</comment>
<dbReference type="GO" id="GO:0005634">
    <property type="term" value="C:nucleus"/>
    <property type="evidence" value="ECO:0007669"/>
    <property type="project" value="UniProtKB-SubCell"/>
</dbReference>
<dbReference type="OrthoDB" id="696953at2759"/>
<dbReference type="FunFam" id="3.30.420.10:FF:000223">
    <property type="entry name" value="Probable CCR4-associated factor 1 homolog 5"/>
    <property type="match status" value="1"/>
</dbReference>
<dbReference type="GO" id="GO:0003723">
    <property type="term" value="F:RNA binding"/>
    <property type="evidence" value="ECO:0007669"/>
    <property type="project" value="UniProtKB-KW"/>
</dbReference>
<keyword evidence="14" id="KW-0805">Transcription regulation</keyword>
<evidence type="ECO:0000256" key="15">
    <source>
        <dbReference type="ARBA" id="ARBA00023163"/>
    </source>
</evidence>
<keyword evidence="8" id="KW-0963">Cytoplasm</keyword>
<keyword evidence="16" id="KW-0539">Nucleus</keyword>
<keyword evidence="13" id="KW-0694">RNA-binding</keyword>
<dbReference type="InterPro" id="IPR006941">
    <property type="entry name" value="RNase_CAF1"/>
</dbReference>
<dbReference type="SUPFAM" id="SSF53098">
    <property type="entry name" value="Ribonuclease H-like"/>
    <property type="match status" value="1"/>
</dbReference>
<evidence type="ECO:0000313" key="18">
    <source>
        <dbReference type="EMBL" id="KFK42962.1"/>
    </source>
</evidence>
<dbReference type="GO" id="GO:0004535">
    <property type="term" value="F:poly(A)-specific ribonuclease activity"/>
    <property type="evidence" value="ECO:0007669"/>
    <property type="project" value="UniProtKB-EC"/>
</dbReference>
<keyword evidence="10" id="KW-0479">Metal-binding</keyword>
<dbReference type="InterPro" id="IPR036397">
    <property type="entry name" value="RNaseH_sf"/>
</dbReference>
<evidence type="ECO:0000256" key="16">
    <source>
        <dbReference type="ARBA" id="ARBA00023242"/>
    </source>
</evidence>
<keyword evidence="19" id="KW-1185">Reference proteome</keyword>
<evidence type="ECO:0000256" key="11">
    <source>
        <dbReference type="ARBA" id="ARBA00022801"/>
    </source>
</evidence>
<accession>A0A087HLG0</accession>
<dbReference type="AlphaFoldDB" id="A0A087HLG0"/>
<evidence type="ECO:0000256" key="12">
    <source>
        <dbReference type="ARBA" id="ARBA00022839"/>
    </source>
</evidence>
<evidence type="ECO:0000256" key="4">
    <source>
        <dbReference type="ARBA" id="ARBA00004496"/>
    </source>
</evidence>
<proteinExistence type="inferred from homology"/>
<dbReference type="EMBL" id="CM002869">
    <property type="protein sequence ID" value="KFK42962.1"/>
    <property type="molecule type" value="Genomic_DNA"/>
</dbReference>
<dbReference type="OMA" id="AYDFAYF"/>
<evidence type="ECO:0000256" key="13">
    <source>
        <dbReference type="ARBA" id="ARBA00022884"/>
    </source>
</evidence>
<evidence type="ECO:0000256" key="14">
    <source>
        <dbReference type="ARBA" id="ARBA00023015"/>
    </source>
</evidence>
<keyword evidence="15" id="KW-0804">Transcription</keyword>
<comment type="subunit">
    <text evidence="6">Component of the CCR4-NOT complex, at least composed of CRR4 and CAF1 proteins.</text>
</comment>
<reference evidence="19" key="1">
    <citation type="journal article" date="2015" name="Nat. Plants">
        <title>Genome expansion of Arabis alpina linked with retrotransposition and reduced symmetric DNA methylation.</title>
        <authorList>
            <person name="Willing E.M."/>
            <person name="Rawat V."/>
            <person name="Mandakova T."/>
            <person name="Maumus F."/>
            <person name="James G.V."/>
            <person name="Nordstroem K.J."/>
            <person name="Becker C."/>
            <person name="Warthmann N."/>
            <person name="Chica C."/>
            <person name="Szarzynska B."/>
            <person name="Zytnicki M."/>
            <person name="Albani M.C."/>
            <person name="Kiefer C."/>
            <person name="Bergonzi S."/>
            <person name="Castaings L."/>
            <person name="Mateos J.L."/>
            <person name="Berns M.C."/>
            <person name="Bujdoso N."/>
            <person name="Piofczyk T."/>
            <person name="de Lorenzo L."/>
            <person name="Barrero-Sicilia C."/>
            <person name="Mateos I."/>
            <person name="Piednoel M."/>
            <person name="Hagmann J."/>
            <person name="Chen-Min-Tao R."/>
            <person name="Iglesias-Fernandez R."/>
            <person name="Schuster S.C."/>
            <person name="Alonso-Blanco C."/>
            <person name="Roudier F."/>
            <person name="Carbonero P."/>
            <person name="Paz-Ares J."/>
            <person name="Davis S.J."/>
            <person name="Pecinka A."/>
            <person name="Quesneville H."/>
            <person name="Colot V."/>
            <person name="Lysak M.A."/>
            <person name="Weigel D."/>
            <person name="Coupland G."/>
            <person name="Schneeberger K."/>
        </authorList>
    </citation>
    <scope>NUCLEOTIDE SEQUENCE [LARGE SCALE GENOMIC DNA]</scope>
    <source>
        <strain evidence="19">cv. Pajares</strain>
    </source>
</reference>
<dbReference type="InterPro" id="IPR039637">
    <property type="entry name" value="CNOT7/CNOT8/Pop2"/>
</dbReference>
<dbReference type="GO" id="GO:0030014">
    <property type="term" value="C:CCR4-NOT complex"/>
    <property type="evidence" value="ECO:0007669"/>
    <property type="project" value="InterPro"/>
</dbReference>
<dbReference type="EC" id="3.1.13.4" evidence="7"/>
<evidence type="ECO:0000256" key="3">
    <source>
        <dbReference type="ARBA" id="ARBA00004123"/>
    </source>
</evidence>
<evidence type="ECO:0000256" key="17">
    <source>
        <dbReference type="ARBA" id="ARBA00025148"/>
    </source>
</evidence>
<dbReference type="eggNOG" id="KOG0304">
    <property type="taxonomic scope" value="Eukaryota"/>
</dbReference>
<organism evidence="18 19">
    <name type="scientific">Arabis alpina</name>
    <name type="common">Alpine rock-cress</name>
    <dbReference type="NCBI Taxonomy" id="50452"/>
    <lineage>
        <taxon>Eukaryota</taxon>
        <taxon>Viridiplantae</taxon>
        <taxon>Streptophyta</taxon>
        <taxon>Embryophyta</taxon>
        <taxon>Tracheophyta</taxon>
        <taxon>Spermatophyta</taxon>
        <taxon>Magnoliopsida</taxon>
        <taxon>eudicotyledons</taxon>
        <taxon>Gunneridae</taxon>
        <taxon>Pentapetalae</taxon>
        <taxon>rosids</taxon>
        <taxon>malvids</taxon>
        <taxon>Brassicales</taxon>
        <taxon>Brassicaceae</taxon>
        <taxon>Arabideae</taxon>
        <taxon>Arabis</taxon>
    </lineage>
</organism>
<dbReference type="Gene3D" id="3.30.420.10">
    <property type="entry name" value="Ribonuclease H-like superfamily/Ribonuclease H"/>
    <property type="match status" value="1"/>
</dbReference>
<gene>
    <name evidence="18" type="ordered locus">AALP_Aa1g061800</name>
</gene>
<protein>
    <recommendedName>
        <fullName evidence="7">poly(A)-specific ribonuclease</fullName>
        <ecNumber evidence="7">3.1.13.4</ecNumber>
    </recommendedName>
</protein>
<keyword evidence="11" id="KW-0378">Hydrolase</keyword>
<evidence type="ECO:0000313" key="19">
    <source>
        <dbReference type="Proteomes" id="UP000029120"/>
    </source>
</evidence>
<comment type="cofactor">
    <cofactor evidence="2">
        <name>a divalent metal cation</name>
        <dbReference type="ChEBI" id="CHEBI:60240"/>
    </cofactor>
</comment>
<keyword evidence="9" id="KW-0540">Nuclease</keyword>
<comment type="function">
    <text evidence="17">Ubiquitous transcription factor required for a diverse set of processes. It is a component of the CCR4 complex involved in the control of gene expression.</text>
</comment>
<dbReference type="Gramene" id="KFK42962">
    <property type="protein sequence ID" value="KFK42962"/>
    <property type="gene ID" value="AALP_AA1G061800"/>
</dbReference>
<evidence type="ECO:0000256" key="8">
    <source>
        <dbReference type="ARBA" id="ARBA00022490"/>
    </source>
</evidence>
<name>A0A087HLG0_ARAAL</name>
<comment type="subcellular location">
    <subcellularLocation>
        <location evidence="4">Cytoplasm</location>
    </subcellularLocation>
    <subcellularLocation>
        <location evidence="3">Nucleus</location>
    </subcellularLocation>
</comment>
<dbReference type="Pfam" id="PF04857">
    <property type="entry name" value="CAF1"/>
    <property type="match status" value="2"/>
</dbReference>